<dbReference type="Pfam" id="PF13400">
    <property type="entry name" value="Tad"/>
    <property type="match status" value="1"/>
</dbReference>
<sequence>MTHRLNAFAASTSGNVAAIVALLTPLLIFIMGSVVNLSTAQSAHSRLQSAADSAALAAARELYMANSRPEVLKSVAYSFAMTNLGNQAEGVSIDVKIGGRSDATAAESAISTEVTVTLSKDFGKSLPMPDLTGVIGELTASATARIAGGGRICAIALTKEGKKAIDISGNAQVQAADCAVYSNSIDPSGLSVTKVAKLSSELACSSGGYDGIESNYEPLPLTDCPAVSDPLTSRIPPVPTKCDHKNQKISNNNQILWPGTYCGNLQVSGSKITLRPGTYIFWDAKVKLHKGTEITGDDVSLVFIGKNSSLDLKNDSSISLSAAKDGPMAGILIYADSEKDSGRSFKIESANARRMIGTIYLPNDELTIGGDKNADGKCDITAADDPAETGSPGCKSNVGEFSDWTALVADKITITSGVKLVLNANYADSDVPVPAGVGPVGGNIALSK</sequence>
<evidence type="ECO:0000256" key="1">
    <source>
        <dbReference type="SAM" id="Phobius"/>
    </source>
</evidence>
<protein>
    <recommendedName>
        <fullName evidence="2">Putative Flp pilus-assembly TadG-like N-terminal domain-containing protein</fullName>
    </recommendedName>
</protein>
<name>A0A0P0YYP6_9HYPH</name>
<dbReference type="InterPro" id="IPR028087">
    <property type="entry name" value="Tad_N"/>
</dbReference>
<keyword evidence="1" id="KW-0472">Membrane</keyword>
<evidence type="ECO:0000313" key="3">
    <source>
        <dbReference type="EMBL" id="BAT26635.1"/>
    </source>
</evidence>
<dbReference type="RefSeq" id="WP_024351557.1">
    <property type="nucleotide sequence ID" value="NZ_BBWN01000030.1"/>
</dbReference>
<feature type="domain" description="Putative Flp pilus-assembly TadG-like N-terminal" evidence="2">
    <location>
        <begin position="14"/>
        <end position="60"/>
    </location>
</feature>
<keyword evidence="1" id="KW-1133">Transmembrane helix</keyword>
<accession>A0A0P0YYP6</accession>
<dbReference type="AlphaFoldDB" id="A0A0P0YYP6"/>
<feature type="transmembrane region" description="Helical" evidence="1">
    <location>
        <begin position="16"/>
        <end position="37"/>
    </location>
</feature>
<organism evidence="3">
    <name type="scientific">Aurantimonas coralicida</name>
    <dbReference type="NCBI Taxonomy" id="182270"/>
    <lineage>
        <taxon>Bacteria</taxon>
        <taxon>Pseudomonadati</taxon>
        <taxon>Pseudomonadota</taxon>
        <taxon>Alphaproteobacteria</taxon>
        <taxon>Hyphomicrobiales</taxon>
        <taxon>Aurantimonadaceae</taxon>
        <taxon>Aurantimonas</taxon>
    </lineage>
</organism>
<proteinExistence type="predicted"/>
<keyword evidence="1" id="KW-0812">Transmembrane</keyword>
<reference evidence="3" key="1">
    <citation type="journal article" date="2015" name="Proc. Natl. Acad. Sci. U.S.A.">
        <title>Bacterial clade with the ribosomal RNA operon on a small plasmid rather than the chromosome.</title>
        <authorList>
            <person name="Anda M."/>
            <person name="Ohtsubo Y."/>
            <person name="Okubo T."/>
            <person name="Sugawara M."/>
            <person name="Nagata Y."/>
            <person name="Tsuda M."/>
            <person name="Minamisawa K."/>
            <person name="Mitsui H."/>
        </authorList>
    </citation>
    <scope>NUCLEOTIDE SEQUENCE</scope>
    <source>
        <strain evidence="3">DSM 14790</strain>
    </source>
</reference>
<dbReference type="EMBL" id="LC066373">
    <property type="protein sequence ID" value="BAT26635.1"/>
    <property type="molecule type" value="Genomic_DNA"/>
</dbReference>
<evidence type="ECO:0000259" key="2">
    <source>
        <dbReference type="Pfam" id="PF13400"/>
    </source>
</evidence>